<dbReference type="AlphaFoldDB" id="A0A937W1I2"/>
<dbReference type="InterPro" id="IPR000160">
    <property type="entry name" value="GGDEF_dom"/>
</dbReference>
<feature type="non-terminal residue" evidence="6">
    <location>
        <position position="1"/>
    </location>
</feature>
<feature type="modified residue" description="4-aspartylphosphate" evidence="3">
    <location>
        <position position="350"/>
    </location>
</feature>
<evidence type="ECO:0000256" key="1">
    <source>
        <dbReference type="ARBA" id="ARBA00012528"/>
    </source>
</evidence>
<dbReference type="Pfam" id="PF00990">
    <property type="entry name" value="GGDEF"/>
    <property type="match status" value="1"/>
</dbReference>
<keyword evidence="3" id="KW-0597">Phosphoprotein</keyword>
<evidence type="ECO:0000256" key="2">
    <source>
        <dbReference type="ARBA" id="ARBA00034247"/>
    </source>
</evidence>
<evidence type="ECO:0000313" key="7">
    <source>
        <dbReference type="Proteomes" id="UP000712673"/>
    </source>
</evidence>
<proteinExistence type="predicted"/>
<dbReference type="SUPFAM" id="SSF52172">
    <property type="entry name" value="CheY-like"/>
    <property type="match status" value="2"/>
</dbReference>
<dbReference type="GO" id="GO:0005886">
    <property type="term" value="C:plasma membrane"/>
    <property type="evidence" value="ECO:0007669"/>
    <property type="project" value="TreeGrafter"/>
</dbReference>
<dbReference type="InterPro" id="IPR050469">
    <property type="entry name" value="Diguanylate_Cyclase"/>
</dbReference>
<dbReference type="GO" id="GO:0052621">
    <property type="term" value="F:diguanylate cyclase activity"/>
    <property type="evidence" value="ECO:0007669"/>
    <property type="project" value="UniProtKB-EC"/>
</dbReference>
<sequence>DDPQILTMLRVLLTPLDIKLTILDAPLQFWDVLAEVAPDLLVLDVDMPHISGIELCRVVRSDPRWRELPVLFLTGRTDTATVQQVFAVGADDFVSKPIVGPELTTRITNRLERVHLFRSLAETDPLTGIANRRKSSQVLEQFLCLAARHQQPLSLAVLDLDHFKHVNTQYGHAGGDEVLRRLGDLLQRSFRSEDIVARWGGEEFVVGMLSATREVGVHRLAEVLEAWRREEFKRPEGTRFHVTFSAGVAAYPTDGTELHALYCAADAALYLAKNTGRNRVLPTGWEPEAGHTVQQVDIVLVDDDALFAHQLLDAMETRGYRTQWFTHGQGAVECLGGLQPSLRTSVILLDVDLPGLSGLAVLRRLADDGVLQHTRVIMLTGHTVEAEILEAWELGAFDHVAKPLSVPILMQRIRRTLQV</sequence>
<dbReference type="Proteomes" id="UP000712673">
    <property type="component" value="Unassembled WGS sequence"/>
</dbReference>
<dbReference type="InterPro" id="IPR029787">
    <property type="entry name" value="Nucleotide_cyclase"/>
</dbReference>
<feature type="domain" description="Response regulatory" evidence="4">
    <location>
        <begin position="297"/>
        <end position="417"/>
    </location>
</feature>
<dbReference type="PANTHER" id="PTHR45138">
    <property type="entry name" value="REGULATORY COMPONENTS OF SENSORY TRANSDUCTION SYSTEM"/>
    <property type="match status" value="1"/>
</dbReference>
<dbReference type="Gene3D" id="3.40.50.2300">
    <property type="match status" value="2"/>
</dbReference>
<reference evidence="6" key="1">
    <citation type="submission" date="2019-03" db="EMBL/GenBank/DDBJ databases">
        <title>Lake Tanganyika Metagenome-Assembled Genomes (MAGs).</title>
        <authorList>
            <person name="Tran P."/>
        </authorList>
    </citation>
    <scope>NUCLEOTIDE SEQUENCE</scope>
    <source>
        <strain evidence="6">K_DeepCast_65m_m2_066</strain>
    </source>
</reference>
<dbReference type="GO" id="GO:1902201">
    <property type="term" value="P:negative regulation of bacterial-type flagellum-dependent cell motility"/>
    <property type="evidence" value="ECO:0007669"/>
    <property type="project" value="TreeGrafter"/>
</dbReference>
<dbReference type="NCBIfam" id="TIGR00254">
    <property type="entry name" value="GGDEF"/>
    <property type="match status" value="1"/>
</dbReference>
<dbReference type="InterPro" id="IPR043128">
    <property type="entry name" value="Rev_trsase/Diguanyl_cyclase"/>
</dbReference>
<dbReference type="GO" id="GO:0000160">
    <property type="term" value="P:phosphorelay signal transduction system"/>
    <property type="evidence" value="ECO:0007669"/>
    <property type="project" value="InterPro"/>
</dbReference>
<dbReference type="PANTHER" id="PTHR45138:SF9">
    <property type="entry name" value="DIGUANYLATE CYCLASE DGCM-RELATED"/>
    <property type="match status" value="1"/>
</dbReference>
<dbReference type="InterPro" id="IPR011006">
    <property type="entry name" value="CheY-like_superfamily"/>
</dbReference>
<feature type="modified residue" description="4-aspartylphosphate" evidence="3">
    <location>
        <position position="44"/>
    </location>
</feature>
<organism evidence="6 7">
    <name type="scientific">Tectimicrobiota bacterium</name>
    <dbReference type="NCBI Taxonomy" id="2528274"/>
    <lineage>
        <taxon>Bacteria</taxon>
        <taxon>Pseudomonadati</taxon>
        <taxon>Nitrospinota/Tectimicrobiota group</taxon>
        <taxon>Candidatus Tectimicrobiota</taxon>
    </lineage>
</organism>
<dbReference type="FunFam" id="3.30.70.270:FF:000001">
    <property type="entry name" value="Diguanylate cyclase domain protein"/>
    <property type="match status" value="1"/>
</dbReference>
<feature type="domain" description="GGDEF" evidence="5">
    <location>
        <begin position="151"/>
        <end position="285"/>
    </location>
</feature>
<dbReference type="SUPFAM" id="SSF55073">
    <property type="entry name" value="Nucleotide cyclase"/>
    <property type="match status" value="1"/>
</dbReference>
<dbReference type="CDD" id="cd01949">
    <property type="entry name" value="GGDEF"/>
    <property type="match status" value="1"/>
</dbReference>
<evidence type="ECO:0000259" key="5">
    <source>
        <dbReference type="PROSITE" id="PS50887"/>
    </source>
</evidence>
<dbReference type="EC" id="2.7.7.65" evidence="1"/>
<dbReference type="GO" id="GO:0043709">
    <property type="term" value="P:cell adhesion involved in single-species biofilm formation"/>
    <property type="evidence" value="ECO:0007669"/>
    <property type="project" value="TreeGrafter"/>
</dbReference>
<evidence type="ECO:0000313" key="6">
    <source>
        <dbReference type="EMBL" id="MBM3223495.1"/>
    </source>
</evidence>
<name>A0A937W1I2_UNCTE</name>
<accession>A0A937W1I2</accession>
<dbReference type="SMART" id="SM00448">
    <property type="entry name" value="REC"/>
    <property type="match status" value="2"/>
</dbReference>
<dbReference type="PROSITE" id="PS50110">
    <property type="entry name" value="RESPONSE_REGULATORY"/>
    <property type="match status" value="2"/>
</dbReference>
<dbReference type="Gene3D" id="3.30.70.270">
    <property type="match status" value="1"/>
</dbReference>
<dbReference type="InterPro" id="IPR001789">
    <property type="entry name" value="Sig_transdc_resp-reg_receiver"/>
</dbReference>
<comment type="caution">
    <text evidence="6">The sequence shown here is derived from an EMBL/GenBank/DDBJ whole genome shotgun (WGS) entry which is preliminary data.</text>
</comment>
<gene>
    <name evidence="6" type="ORF">FJZ47_06820</name>
</gene>
<protein>
    <recommendedName>
        <fullName evidence="1">diguanylate cyclase</fullName>
        <ecNumber evidence="1">2.7.7.65</ecNumber>
    </recommendedName>
</protein>
<comment type="catalytic activity">
    <reaction evidence="2">
        <text>2 GTP = 3',3'-c-di-GMP + 2 diphosphate</text>
        <dbReference type="Rhea" id="RHEA:24898"/>
        <dbReference type="ChEBI" id="CHEBI:33019"/>
        <dbReference type="ChEBI" id="CHEBI:37565"/>
        <dbReference type="ChEBI" id="CHEBI:58805"/>
        <dbReference type="EC" id="2.7.7.65"/>
    </reaction>
</comment>
<dbReference type="PROSITE" id="PS50887">
    <property type="entry name" value="GGDEF"/>
    <property type="match status" value="1"/>
</dbReference>
<dbReference type="SMART" id="SM00267">
    <property type="entry name" value="GGDEF"/>
    <property type="match status" value="1"/>
</dbReference>
<feature type="domain" description="Response regulatory" evidence="4">
    <location>
        <begin position="1"/>
        <end position="111"/>
    </location>
</feature>
<dbReference type="Pfam" id="PF00072">
    <property type="entry name" value="Response_reg"/>
    <property type="match status" value="2"/>
</dbReference>
<evidence type="ECO:0000259" key="4">
    <source>
        <dbReference type="PROSITE" id="PS50110"/>
    </source>
</evidence>
<evidence type="ECO:0000256" key="3">
    <source>
        <dbReference type="PROSITE-ProRule" id="PRU00169"/>
    </source>
</evidence>
<dbReference type="EMBL" id="VGLS01000151">
    <property type="protein sequence ID" value="MBM3223495.1"/>
    <property type="molecule type" value="Genomic_DNA"/>
</dbReference>
<dbReference type="CDD" id="cd00156">
    <property type="entry name" value="REC"/>
    <property type="match status" value="2"/>
</dbReference>